<comment type="caution">
    <text evidence="7">The sequence shown here is derived from an EMBL/GenBank/DDBJ whole genome shotgun (WGS) entry which is preliminary data.</text>
</comment>
<dbReference type="PANTHER" id="PTHR23514">
    <property type="entry name" value="BYPASS OF STOP CODON PROTEIN 6"/>
    <property type="match status" value="1"/>
</dbReference>
<dbReference type="PATRIC" id="fig|762967.3.peg.144"/>
<evidence type="ECO:0000256" key="4">
    <source>
        <dbReference type="ARBA" id="ARBA00023136"/>
    </source>
</evidence>
<dbReference type="InterPro" id="IPR036259">
    <property type="entry name" value="MFS_trans_sf"/>
</dbReference>
<dbReference type="GO" id="GO:0016020">
    <property type="term" value="C:membrane"/>
    <property type="evidence" value="ECO:0007669"/>
    <property type="project" value="UniProtKB-SubCell"/>
</dbReference>
<feature type="transmembrane region" description="Helical" evidence="5">
    <location>
        <begin position="133"/>
        <end position="153"/>
    </location>
</feature>
<proteinExistence type="predicted"/>
<evidence type="ECO:0000256" key="2">
    <source>
        <dbReference type="ARBA" id="ARBA00022692"/>
    </source>
</evidence>
<dbReference type="SUPFAM" id="SSF103473">
    <property type="entry name" value="MFS general substrate transporter"/>
    <property type="match status" value="1"/>
</dbReference>
<dbReference type="Pfam" id="PF07690">
    <property type="entry name" value="MFS_1"/>
    <property type="match status" value="1"/>
</dbReference>
<dbReference type="InterPro" id="IPR011701">
    <property type="entry name" value="MFS"/>
</dbReference>
<dbReference type="HOGENOM" id="CLU_035309_1_0_4"/>
<dbReference type="GO" id="GO:0022857">
    <property type="term" value="F:transmembrane transporter activity"/>
    <property type="evidence" value="ECO:0007669"/>
    <property type="project" value="InterPro"/>
</dbReference>
<evidence type="ECO:0000259" key="6">
    <source>
        <dbReference type="PROSITE" id="PS50850"/>
    </source>
</evidence>
<feature type="transmembrane region" description="Helical" evidence="5">
    <location>
        <begin position="43"/>
        <end position="65"/>
    </location>
</feature>
<dbReference type="Proteomes" id="UP000004956">
    <property type="component" value="Unassembled WGS sequence"/>
</dbReference>
<protein>
    <submittedName>
        <fullName evidence="7">Transporter, major facilitator family protein</fullName>
    </submittedName>
</protein>
<evidence type="ECO:0000256" key="5">
    <source>
        <dbReference type="SAM" id="Phobius"/>
    </source>
</evidence>
<feature type="transmembrane region" description="Helical" evidence="5">
    <location>
        <begin position="100"/>
        <end position="121"/>
    </location>
</feature>
<dbReference type="CDD" id="cd17393">
    <property type="entry name" value="MFS_MosC_like"/>
    <property type="match status" value="1"/>
</dbReference>
<feature type="transmembrane region" description="Helical" evidence="5">
    <location>
        <begin position="237"/>
        <end position="254"/>
    </location>
</feature>
<feature type="transmembrane region" description="Helical" evidence="5">
    <location>
        <begin position="266"/>
        <end position="284"/>
    </location>
</feature>
<feature type="transmembrane region" description="Helical" evidence="5">
    <location>
        <begin position="351"/>
        <end position="369"/>
    </location>
</feature>
<evidence type="ECO:0000256" key="3">
    <source>
        <dbReference type="ARBA" id="ARBA00022989"/>
    </source>
</evidence>
<dbReference type="PROSITE" id="PS50850">
    <property type="entry name" value="MFS"/>
    <property type="match status" value="1"/>
</dbReference>
<feature type="transmembrane region" description="Helical" evidence="5">
    <location>
        <begin position="12"/>
        <end position="31"/>
    </location>
</feature>
<dbReference type="STRING" id="762967.HMPREF9440_00165"/>
<evidence type="ECO:0000256" key="1">
    <source>
        <dbReference type="ARBA" id="ARBA00004141"/>
    </source>
</evidence>
<dbReference type="InterPro" id="IPR020846">
    <property type="entry name" value="MFS_dom"/>
</dbReference>
<evidence type="ECO:0000313" key="7">
    <source>
        <dbReference type="EMBL" id="EHY32441.1"/>
    </source>
</evidence>
<evidence type="ECO:0000313" key="8">
    <source>
        <dbReference type="Proteomes" id="UP000004956"/>
    </source>
</evidence>
<gene>
    <name evidence="7" type="ORF">HMPREF9440_00165</name>
</gene>
<dbReference type="PANTHER" id="PTHR23514:SF13">
    <property type="entry name" value="INNER MEMBRANE PROTEIN YBJJ"/>
    <property type="match status" value="1"/>
</dbReference>
<feature type="transmembrane region" description="Helical" evidence="5">
    <location>
        <begin position="198"/>
        <end position="217"/>
    </location>
</feature>
<dbReference type="InterPro" id="IPR051788">
    <property type="entry name" value="MFS_Transporter"/>
</dbReference>
<keyword evidence="2 5" id="KW-0812">Transmembrane</keyword>
<dbReference type="Gene3D" id="1.20.1250.20">
    <property type="entry name" value="MFS general substrate transporter like domains"/>
    <property type="match status" value="2"/>
</dbReference>
<keyword evidence="4 5" id="KW-0472">Membrane</keyword>
<feature type="transmembrane region" description="Helical" evidence="5">
    <location>
        <begin position="159"/>
        <end position="177"/>
    </location>
</feature>
<feature type="transmembrane region" description="Helical" evidence="5">
    <location>
        <begin position="72"/>
        <end position="94"/>
    </location>
</feature>
<dbReference type="EMBL" id="AFBQ01000019">
    <property type="protein sequence ID" value="EHY32441.1"/>
    <property type="molecule type" value="Genomic_DNA"/>
</dbReference>
<keyword evidence="3 5" id="KW-1133">Transmembrane helix</keyword>
<organism evidence="7 8">
    <name type="scientific">Sutterella parvirubra YIT 11816</name>
    <dbReference type="NCBI Taxonomy" id="762967"/>
    <lineage>
        <taxon>Bacteria</taxon>
        <taxon>Pseudomonadati</taxon>
        <taxon>Pseudomonadota</taxon>
        <taxon>Betaproteobacteria</taxon>
        <taxon>Burkholderiales</taxon>
        <taxon>Sutterellaceae</taxon>
        <taxon>Sutterella</taxon>
    </lineage>
</organism>
<feature type="transmembrane region" description="Helical" evidence="5">
    <location>
        <begin position="321"/>
        <end position="345"/>
    </location>
</feature>
<keyword evidence="8" id="KW-1185">Reference proteome</keyword>
<reference evidence="7 8" key="1">
    <citation type="submission" date="2011-11" db="EMBL/GenBank/DDBJ databases">
        <authorList>
            <person name="Weinstock G."/>
            <person name="Sodergren E."/>
            <person name="Clifton S."/>
            <person name="Fulton L."/>
            <person name="Fulton B."/>
            <person name="Courtney L."/>
            <person name="Fronick C."/>
            <person name="Harrison M."/>
            <person name="Strong C."/>
            <person name="Farmer C."/>
            <person name="Delahaunty K."/>
            <person name="Markovic C."/>
            <person name="Hall O."/>
            <person name="Minx P."/>
            <person name="Tomlinson C."/>
            <person name="Mitreva M."/>
            <person name="Hou S."/>
            <person name="Chen J."/>
            <person name="Wollam A."/>
            <person name="Pepin K.H."/>
            <person name="Johnson M."/>
            <person name="Bhonagiri V."/>
            <person name="Zhang X."/>
            <person name="Suruliraj S."/>
            <person name="Warren W."/>
            <person name="Chinwalla A."/>
            <person name="Mardis E.R."/>
            <person name="Wilson R.K."/>
        </authorList>
    </citation>
    <scope>NUCLEOTIDE SEQUENCE [LARGE SCALE GENOMIC DNA]</scope>
    <source>
        <strain evidence="7 8">YIT 11816</strain>
    </source>
</reference>
<name>H3KBR9_9BURK</name>
<dbReference type="AlphaFoldDB" id="H3KBR9"/>
<accession>H3KBR9</accession>
<feature type="transmembrane region" description="Helical" evidence="5">
    <location>
        <begin position="290"/>
        <end position="309"/>
    </location>
</feature>
<sequence length="376" mass="39028">MSSRKGLTASYVGFFTAGFTIAAWAPLIPFVKEALQASPSSLGILLLMLGFGSILGMPLAGWLAVTLGPRRSIALSGLGSCLALILLAAVPGYLIECASLFFYGVTLGCLEVSMNLYGAALERHHGRRLMSGCHAFYSIGEVAAAVAVSGALWFGLTPFAATTIMMALLGVVFIWSLPGVLELPLCREEEGAFEMPKGVVWGLALLCAVIFLAEGAMLDWSALFLKEEAGVRLEEAGIGYTLFVIAMALARLVGDKLVTKLGAVRMVWGGVLLMVASLAAMVAFPVPAVVLTALFMMGLGIANVAPLIVSAASRQRTMPALPAVTAVTTIGYAGLTAGPALLGFVSEYSSLLHAFAVLAGLLVVVGLGTRRVSAAL</sequence>
<dbReference type="RefSeq" id="WP_008540522.1">
    <property type="nucleotide sequence ID" value="NZ_JH604852.1"/>
</dbReference>
<comment type="subcellular location">
    <subcellularLocation>
        <location evidence="1">Membrane</location>
        <topology evidence="1">Multi-pass membrane protein</topology>
    </subcellularLocation>
</comment>
<dbReference type="OrthoDB" id="9810941at2"/>
<feature type="domain" description="Major facilitator superfamily (MFS) profile" evidence="6">
    <location>
        <begin position="6"/>
        <end position="376"/>
    </location>
</feature>